<dbReference type="Pfam" id="PF01479">
    <property type="entry name" value="S4"/>
    <property type="match status" value="1"/>
</dbReference>
<evidence type="ECO:0000256" key="6">
    <source>
        <dbReference type="ARBA" id="ARBA00023128"/>
    </source>
</evidence>
<dbReference type="GeneID" id="41976007"/>
<feature type="compositionally biased region" description="Acidic residues" evidence="11">
    <location>
        <begin position="212"/>
        <end position="234"/>
    </location>
</feature>
<proteinExistence type="inferred from homology"/>
<evidence type="ECO:0000313" key="13">
    <source>
        <dbReference type="EMBL" id="TPX10510.1"/>
    </source>
</evidence>
<dbReference type="FunFam" id="3.10.290.10:FF:000025">
    <property type="entry name" value="30S ribosomal subunit S4"/>
    <property type="match status" value="1"/>
</dbReference>
<dbReference type="AlphaFoldDB" id="A0A507B1S9"/>
<evidence type="ECO:0000256" key="7">
    <source>
        <dbReference type="ARBA" id="ARBA00023274"/>
    </source>
</evidence>
<organism evidence="13 14">
    <name type="scientific">Thyridium curvatum</name>
    <dbReference type="NCBI Taxonomy" id="1093900"/>
    <lineage>
        <taxon>Eukaryota</taxon>
        <taxon>Fungi</taxon>
        <taxon>Dikarya</taxon>
        <taxon>Ascomycota</taxon>
        <taxon>Pezizomycotina</taxon>
        <taxon>Sordariomycetes</taxon>
        <taxon>Sordariomycetidae</taxon>
        <taxon>Thyridiales</taxon>
        <taxon>Thyridiaceae</taxon>
        <taxon>Thyridium</taxon>
    </lineage>
</organism>
<dbReference type="PROSITE" id="PS50889">
    <property type="entry name" value="S4"/>
    <property type="match status" value="1"/>
</dbReference>
<dbReference type="InterPro" id="IPR036986">
    <property type="entry name" value="S4_RNA-bd_sf"/>
</dbReference>
<evidence type="ECO:0000259" key="12">
    <source>
        <dbReference type="SMART" id="SM00363"/>
    </source>
</evidence>
<evidence type="ECO:0000256" key="10">
    <source>
        <dbReference type="PROSITE-ProRule" id="PRU00182"/>
    </source>
</evidence>
<protein>
    <recommendedName>
        <fullName evidence="9">Small ribosomal subunit protein uS4m</fullName>
    </recommendedName>
</protein>
<dbReference type="OrthoDB" id="3356781at2759"/>
<comment type="similarity">
    <text evidence="2">Belongs to the universal ribosomal protein uS4 family.</text>
</comment>
<dbReference type="Proteomes" id="UP000319257">
    <property type="component" value="Unassembled WGS sequence"/>
</dbReference>
<dbReference type="SMART" id="SM00363">
    <property type="entry name" value="S4"/>
    <property type="match status" value="1"/>
</dbReference>
<dbReference type="PANTHER" id="PTHR11831:SF4">
    <property type="entry name" value="SMALL RIBOSOMAL SUBUNIT PROTEIN US4M"/>
    <property type="match status" value="1"/>
</dbReference>
<name>A0A507B1S9_9PEZI</name>
<accession>A0A507B1S9</accession>
<keyword evidence="4 10" id="KW-0694">RNA-binding</keyword>
<dbReference type="InParanoid" id="A0A507B1S9"/>
<dbReference type="GO" id="GO:0042274">
    <property type="term" value="P:ribosomal small subunit biogenesis"/>
    <property type="evidence" value="ECO:0007669"/>
    <property type="project" value="TreeGrafter"/>
</dbReference>
<evidence type="ECO:0000256" key="9">
    <source>
        <dbReference type="ARBA" id="ARBA00071419"/>
    </source>
</evidence>
<dbReference type="PANTHER" id="PTHR11831">
    <property type="entry name" value="30S 40S RIBOSOMAL PROTEIN"/>
    <property type="match status" value="1"/>
</dbReference>
<keyword evidence="7" id="KW-0687">Ribonucleoprotein</keyword>
<dbReference type="InterPro" id="IPR002942">
    <property type="entry name" value="S4_RNA-bd"/>
</dbReference>
<evidence type="ECO:0000256" key="3">
    <source>
        <dbReference type="ARBA" id="ARBA00022730"/>
    </source>
</evidence>
<feature type="region of interest" description="Disordered" evidence="11">
    <location>
        <begin position="200"/>
        <end position="246"/>
    </location>
</feature>
<comment type="caution">
    <text evidence="13">The sequence shown here is derived from an EMBL/GenBank/DDBJ whole genome shotgun (WGS) entry which is preliminary data.</text>
</comment>
<evidence type="ECO:0000256" key="8">
    <source>
        <dbReference type="ARBA" id="ARBA00037226"/>
    </source>
</evidence>
<evidence type="ECO:0000256" key="4">
    <source>
        <dbReference type="ARBA" id="ARBA00022884"/>
    </source>
</evidence>
<dbReference type="PROSITE" id="PS00632">
    <property type="entry name" value="RIBOSOMAL_S4"/>
    <property type="match status" value="1"/>
</dbReference>
<dbReference type="RefSeq" id="XP_030992221.1">
    <property type="nucleotide sequence ID" value="XM_031143428.1"/>
</dbReference>
<comment type="function">
    <text evidence="8">Component of the mitochondrial ribosome (mitoribosome), a dedicated translation machinery responsible for the synthesis of mitochondrial genome-encoded proteins, including at least some of the essential transmembrane subunits of the mitochondrial respiratory chain. The mitoribosomes are attached to the mitochondrial inner membrane and translation products are cotranslationally integrated into the membrane.</text>
</comment>
<keyword evidence="5" id="KW-0689">Ribosomal protein</keyword>
<sequence>MKFRRTLRFHGLKRPRVRQSWNKFNLFNLSRARVPQTTGKTFFQQKWAAKSVTRGYHGEHIKENRWNRMFNRRLESVVNMDPRYMAEYDGAEQAAGRGSGRHIPLPHERAEAGYLEKQIGSNVQSTTQTPYMQMTFAPMERRLDIAVFRALFASSARQARQFVVHGAVKVNGKKMIYPGYLLNPGDMFQVDPDRVLFGTGAKKEGTESTGAEAEEAEESGEAEEAAEGSEEGTEAAESADSSEVAVSDLTAEEIKALLGRAKTILNDSSEKLNVKRKRALRQFVKDAKDALNKANRASAASEVQPANVVKDLTELLSALSVSQDAAESKEEVDDKGLTAAERTRFEELLALDAENPIDPSKPYATPWRPRPYMAPFAFIPRYLEVNQNICAAVYLRHPVARPGSAEVPTPYPSEVNQLAHNWYLRRH</sequence>
<dbReference type="GO" id="GO:0003735">
    <property type="term" value="F:structural constituent of ribosome"/>
    <property type="evidence" value="ECO:0007669"/>
    <property type="project" value="TreeGrafter"/>
</dbReference>
<keyword evidence="3 10" id="KW-0699">rRNA-binding</keyword>
<comment type="subcellular location">
    <subcellularLocation>
        <location evidence="1">Mitochondrion</location>
    </subcellularLocation>
</comment>
<evidence type="ECO:0000256" key="2">
    <source>
        <dbReference type="ARBA" id="ARBA00007465"/>
    </source>
</evidence>
<dbReference type="GO" id="GO:0005763">
    <property type="term" value="C:mitochondrial small ribosomal subunit"/>
    <property type="evidence" value="ECO:0007669"/>
    <property type="project" value="TreeGrafter"/>
</dbReference>
<dbReference type="Gene3D" id="3.10.290.10">
    <property type="entry name" value="RNA-binding S4 domain"/>
    <property type="match status" value="1"/>
</dbReference>
<evidence type="ECO:0000256" key="5">
    <source>
        <dbReference type="ARBA" id="ARBA00022980"/>
    </source>
</evidence>
<dbReference type="GO" id="GO:0019843">
    <property type="term" value="F:rRNA binding"/>
    <property type="evidence" value="ECO:0007669"/>
    <property type="project" value="UniProtKB-KW"/>
</dbReference>
<keyword evidence="6" id="KW-0496">Mitochondrion</keyword>
<dbReference type="STRING" id="1093900.A0A507B1S9"/>
<gene>
    <name evidence="13" type="ORF">E0L32_008560</name>
</gene>
<evidence type="ECO:0000256" key="1">
    <source>
        <dbReference type="ARBA" id="ARBA00004173"/>
    </source>
</evidence>
<dbReference type="CDD" id="cd00165">
    <property type="entry name" value="S4"/>
    <property type="match status" value="1"/>
</dbReference>
<dbReference type="FunCoup" id="A0A507B1S9">
    <property type="interactions" value="102"/>
</dbReference>
<evidence type="ECO:0000313" key="14">
    <source>
        <dbReference type="Proteomes" id="UP000319257"/>
    </source>
</evidence>
<dbReference type="InterPro" id="IPR022801">
    <property type="entry name" value="Ribosomal_uS4"/>
</dbReference>
<dbReference type="EMBL" id="SKBQ01000057">
    <property type="protein sequence ID" value="TPX10510.1"/>
    <property type="molecule type" value="Genomic_DNA"/>
</dbReference>
<keyword evidence="14" id="KW-1185">Reference proteome</keyword>
<dbReference type="InterPro" id="IPR018079">
    <property type="entry name" value="Ribosomal_uS4_CS"/>
</dbReference>
<reference evidence="13 14" key="1">
    <citation type="submission" date="2019-06" db="EMBL/GenBank/DDBJ databases">
        <title>Draft genome sequence of the filamentous fungus Phialemoniopsis curvata isolated from diesel fuel.</title>
        <authorList>
            <person name="Varaljay V.A."/>
            <person name="Lyon W.J."/>
            <person name="Crouch A.L."/>
            <person name="Drake C.E."/>
            <person name="Hollomon J.M."/>
            <person name="Nadeau L.J."/>
            <person name="Nunn H.S."/>
            <person name="Stevenson B.S."/>
            <person name="Bojanowski C.L."/>
            <person name="Crookes-Goodson W.J."/>
        </authorList>
    </citation>
    <scope>NUCLEOTIDE SEQUENCE [LARGE SCALE GENOMIC DNA]</scope>
    <source>
        <strain evidence="13 14">D216</strain>
    </source>
</reference>
<feature type="domain" description="RNA-binding S4" evidence="12">
    <location>
        <begin position="141"/>
        <end position="204"/>
    </location>
</feature>
<dbReference type="SUPFAM" id="SSF55174">
    <property type="entry name" value="Alpha-L RNA-binding motif"/>
    <property type="match status" value="1"/>
</dbReference>
<evidence type="ECO:0000256" key="11">
    <source>
        <dbReference type="SAM" id="MobiDB-lite"/>
    </source>
</evidence>